<dbReference type="AlphaFoldDB" id="A0A3P8V158"/>
<accession>A0A3P8V158</accession>
<dbReference type="GeneTree" id="ENSGT00940000164449"/>
<dbReference type="PANTHER" id="PTHR28678">
    <property type="entry name" value="CODANIN-1"/>
    <property type="match status" value="1"/>
</dbReference>
<dbReference type="STRING" id="244447.ENSCSEP00000007834"/>
<evidence type="ECO:0000259" key="2">
    <source>
        <dbReference type="Pfam" id="PF15296"/>
    </source>
</evidence>
<feature type="compositionally biased region" description="Low complexity" evidence="1">
    <location>
        <begin position="186"/>
        <end position="199"/>
    </location>
</feature>
<sequence>MAALLECLLYKKVDAKTVTDWLKTQEVSAKPEVSVHKQEFVPFLLNFLREQSSQALTHGPATPAKTPSRPRSAAPPHGFSEKRSCRSAGDGGGSRNTSRVQLFSPATSQSPNLHTHRGRRRSGGGLAAQGRYGGGRGGHYSDENGRWDGGSRRSGRGGGGGHGRLSEQVSPPSIGQLNLNNLEDFPPVGSSSVSPGTSKPSRRINPTPVSTERPHSKPKTCFTSTPFRKLSSPPSGQDPPEGLVIVGSPLSLQEERELLKREKFWRISFSEFVHSPFCYFFSSPFSKCNAVSQFFVFHCLKRLVSHLDKCTLRLLAENERVSSFSPGLRDRLTHAQDKSTAKLSPSVSTFIHSVPFQPATDNRSNFGSDKAFHTFKKQRDIFYEVLREWEDFHTEPGWSFDAALGNRIRGMMNLLTSAGNHSHFARLFLKQLVQMCKGPRVNSSPADTPDTDLLGMLGADGLGRLKDFLQTASCCQLNQHLQDSLCQQLLQLDEVSILSPPAPAGEGLEEEEDGDMEQQKQRFMSVLLHARLLAKFLGFISFLPYQTSERSTREIQESAVALRSKVGVPVLDVCSVLSNSIKKRRTILTVPWLVEFLSMLDYISPLLLCYRTALGTLLLLYRMLLSRGGEMCYLNKLLLVSVLGWLFQIPVIPEDIFFTNEFSKVAHLEDSNSSAAGLDCIPLVDQQLLYTCCPFLGEFRKLLAAFVSGSTAKSGGIIRKITPTSKLQASPMERFFIFSKYIKHCECKIRKIGSNSVKHMKATLVSELVERGEKMLRDGLEMPNPNPAKLNDSICAQLCDAGLEALPRATRFCCEKSADAVRMLLPDETSPAVLTTSENITKRLATEKACTWLSANITALIRREWKSRYDRVMKAVGSPAGKERVVSCPVNCSHSASLPSDVLIELKVLLSIAVGPMSDEELPTHSQLKTLIEKAAETLSCRKVQTIFPFSLPLNNILFFCPFQWNNYMYLVRKLVDGGILGMDEVTSHWKKLKELSLGDGEGSLLLSRYIS</sequence>
<reference evidence="3" key="2">
    <citation type="submission" date="2025-08" db="UniProtKB">
        <authorList>
            <consortium name="Ensembl"/>
        </authorList>
    </citation>
    <scope>IDENTIFICATION</scope>
</reference>
<dbReference type="Ensembl" id="ENSCSET00000007919.1">
    <property type="protein sequence ID" value="ENSCSEP00000007834.1"/>
    <property type="gene ID" value="ENSCSEG00000005039.1"/>
</dbReference>
<evidence type="ECO:0000313" key="3">
    <source>
        <dbReference type="Ensembl" id="ENSCSEP00000007834.1"/>
    </source>
</evidence>
<feature type="compositionally biased region" description="Gly residues" evidence="1">
    <location>
        <begin position="123"/>
        <end position="138"/>
    </location>
</feature>
<dbReference type="InterPro" id="IPR028171">
    <property type="entry name" value="Codanin-1_C"/>
</dbReference>
<dbReference type="OMA" id="CEITMAT"/>
<keyword evidence="4" id="KW-1185">Reference proteome</keyword>
<evidence type="ECO:0000313" key="4">
    <source>
        <dbReference type="Proteomes" id="UP000265120"/>
    </source>
</evidence>
<dbReference type="GO" id="GO:0006325">
    <property type="term" value="P:chromatin organization"/>
    <property type="evidence" value="ECO:0007669"/>
    <property type="project" value="TreeGrafter"/>
</dbReference>
<dbReference type="InterPro" id="IPR040031">
    <property type="entry name" value="Codanin-1"/>
</dbReference>
<organism evidence="3 4">
    <name type="scientific">Cynoglossus semilaevis</name>
    <name type="common">Tongue sole</name>
    <dbReference type="NCBI Taxonomy" id="244447"/>
    <lineage>
        <taxon>Eukaryota</taxon>
        <taxon>Metazoa</taxon>
        <taxon>Chordata</taxon>
        <taxon>Craniata</taxon>
        <taxon>Vertebrata</taxon>
        <taxon>Euteleostomi</taxon>
        <taxon>Actinopterygii</taxon>
        <taxon>Neopterygii</taxon>
        <taxon>Teleostei</taxon>
        <taxon>Neoteleostei</taxon>
        <taxon>Acanthomorphata</taxon>
        <taxon>Carangaria</taxon>
        <taxon>Pleuronectiformes</taxon>
        <taxon>Pleuronectoidei</taxon>
        <taxon>Cynoglossidae</taxon>
        <taxon>Cynoglossinae</taxon>
        <taxon>Cynoglossus</taxon>
    </lineage>
</organism>
<dbReference type="GO" id="GO:0005634">
    <property type="term" value="C:nucleus"/>
    <property type="evidence" value="ECO:0007669"/>
    <property type="project" value="TreeGrafter"/>
</dbReference>
<feature type="compositionally biased region" description="Polar residues" evidence="1">
    <location>
        <begin position="95"/>
        <end position="113"/>
    </location>
</feature>
<protein>
    <submittedName>
        <fullName evidence="3">Codanin 1</fullName>
    </submittedName>
</protein>
<dbReference type="InParanoid" id="A0A3P8V158"/>
<reference evidence="3 4" key="1">
    <citation type="journal article" date="2014" name="Nat. Genet.">
        <title>Whole-genome sequence of a flatfish provides insights into ZW sex chromosome evolution and adaptation to a benthic lifestyle.</title>
        <authorList>
            <person name="Chen S."/>
            <person name="Zhang G."/>
            <person name="Shao C."/>
            <person name="Huang Q."/>
            <person name="Liu G."/>
            <person name="Zhang P."/>
            <person name="Song W."/>
            <person name="An N."/>
            <person name="Chalopin D."/>
            <person name="Volff J.N."/>
            <person name="Hong Y."/>
            <person name="Li Q."/>
            <person name="Sha Z."/>
            <person name="Zhou H."/>
            <person name="Xie M."/>
            <person name="Yu Q."/>
            <person name="Liu Y."/>
            <person name="Xiang H."/>
            <person name="Wang N."/>
            <person name="Wu K."/>
            <person name="Yang C."/>
            <person name="Zhou Q."/>
            <person name="Liao X."/>
            <person name="Yang L."/>
            <person name="Hu Q."/>
            <person name="Zhang J."/>
            <person name="Meng L."/>
            <person name="Jin L."/>
            <person name="Tian Y."/>
            <person name="Lian J."/>
            <person name="Yang J."/>
            <person name="Miao G."/>
            <person name="Liu S."/>
            <person name="Liang Z."/>
            <person name="Yan F."/>
            <person name="Li Y."/>
            <person name="Sun B."/>
            <person name="Zhang H."/>
            <person name="Zhang J."/>
            <person name="Zhu Y."/>
            <person name="Du M."/>
            <person name="Zhao Y."/>
            <person name="Schartl M."/>
            <person name="Tang Q."/>
            <person name="Wang J."/>
        </authorList>
    </citation>
    <scope>NUCLEOTIDE SEQUENCE</scope>
</reference>
<dbReference type="Pfam" id="PF15296">
    <property type="entry name" value="Codanin-1_C"/>
    <property type="match status" value="1"/>
</dbReference>
<feature type="domain" description="Codanin-1 C-terminal" evidence="2">
    <location>
        <begin position="679"/>
        <end position="730"/>
    </location>
</feature>
<proteinExistence type="predicted"/>
<reference evidence="3" key="3">
    <citation type="submission" date="2025-09" db="UniProtKB">
        <authorList>
            <consortium name="Ensembl"/>
        </authorList>
    </citation>
    <scope>IDENTIFICATION</scope>
</reference>
<evidence type="ECO:0000256" key="1">
    <source>
        <dbReference type="SAM" id="MobiDB-lite"/>
    </source>
</evidence>
<feature type="compositionally biased region" description="Basic and acidic residues" evidence="1">
    <location>
        <begin position="139"/>
        <end position="151"/>
    </location>
</feature>
<feature type="compositionally biased region" description="Polar residues" evidence="1">
    <location>
        <begin position="167"/>
        <end position="181"/>
    </location>
</feature>
<dbReference type="PANTHER" id="PTHR28678:SF1">
    <property type="entry name" value="CODANIN-1"/>
    <property type="match status" value="1"/>
</dbReference>
<dbReference type="Proteomes" id="UP000265120">
    <property type="component" value="Chromosome 1"/>
</dbReference>
<name>A0A3P8V158_CYNSE</name>
<feature type="region of interest" description="Disordered" evidence="1">
    <location>
        <begin position="54"/>
        <end position="244"/>
    </location>
</feature>